<proteinExistence type="predicted"/>
<dbReference type="STRING" id="651182.TOL2_C18370"/>
<dbReference type="Proteomes" id="UP000007347">
    <property type="component" value="Chromosome"/>
</dbReference>
<dbReference type="EMBL" id="FO203503">
    <property type="protein sequence ID" value="CCK79998.1"/>
    <property type="molecule type" value="Genomic_DNA"/>
</dbReference>
<dbReference type="Gene3D" id="2.40.10.220">
    <property type="entry name" value="predicted glycosyltransferase like domains"/>
    <property type="match status" value="1"/>
</dbReference>
<dbReference type="KEGG" id="dto:TOL2_C18370"/>
<reference evidence="1 2" key="1">
    <citation type="journal article" date="2013" name="Environ. Microbiol.">
        <title>Complete genome, catabolic sub-proteomes and key-metabolites of Desulfobacula toluolica Tol2, a marine, aromatic compound-degrading, sulfate-reducing bacterium.</title>
        <authorList>
            <person name="Wohlbrand L."/>
            <person name="Jacob J.H."/>
            <person name="Kube M."/>
            <person name="Mussmann M."/>
            <person name="Jarling R."/>
            <person name="Beck A."/>
            <person name="Amann R."/>
            <person name="Wilkes H."/>
            <person name="Reinhardt R."/>
            <person name="Rabus R."/>
        </authorList>
    </citation>
    <scope>NUCLEOTIDE SEQUENCE [LARGE SCALE GENOMIC DNA]</scope>
    <source>
        <strain evidence="2">DSM 7467 / Tol2</strain>
    </source>
</reference>
<accession>K0NJE9</accession>
<evidence type="ECO:0000313" key="2">
    <source>
        <dbReference type="Proteomes" id="UP000007347"/>
    </source>
</evidence>
<gene>
    <name evidence="1" type="ordered locus">TOL2_C18370</name>
</gene>
<dbReference type="AlphaFoldDB" id="K0NJE9"/>
<organism evidence="1 2">
    <name type="scientific">Desulfobacula toluolica (strain DSM 7467 / Tol2)</name>
    <dbReference type="NCBI Taxonomy" id="651182"/>
    <lineage>
        <taxon>Bacteria</taxon>
        <taxon>Pseudomonadati</taxon>
        <taxon>Thermodesulfobacteriota</taxon>
        <taxon>Desulfobacteria</taxon>
        <taxon>Desulfobacterales</taxon>
        <taxon>Desulfobacteraceae</taxon>
        <taxon>Desulfobacula</taxon>
    </lineage>
</organism>
<sequence>MQFRRWYMNDQSIEFGKIKDDSTLPEIVRKSFRVPVKDSQNVWVKIHNKKYPVLDICLDSIGIVLEDKSAFTIDQILKSCELNIFDLKIKDLNGRIVHFSLSPSKHWHCGIKWMDIKQKIADQISKIVAKMKEQVLKDDTILFD</sequence>
<keyword evidence="2" id="KW-1185">Reference proteome</keyword>
<evidence type="ECO:0000313" key="1">
    <source>
        <dbReference type="EMBL" id="CCK79998.1"/>
    </source>
</evidence>
<protein>
    <submittedName>
        <fullName evidence="1">Conserved uncharacterized protein, related to PilZ</fullName>
    </submittedName>
</protein>
<dbReference type="HOGENOM" id="CLU_1793399_0_0_7"/>
<name>K0NJE9_DESTT</name>